<dbReference type="PANTHER" id="PTHR43711">
    <property type="entry name" value="TWO-COMPONENT HISTIDINE KINASE"/>
    <property type="match status" value="1"/>
</dbReference>
<feature type="transmembrane region" description="Helical" evidence="7">
    <location>
        <begin position="295"/>
        <end position="316"/>
    </location>
</feature>
<dbReference type="Gene3D" id="3.30.565.10">
    <property type="entry name" value="Histidine kinase-like ATPase, C-terminal domain"/>
    <property type="match status" value="1"/>
</dbReference>
<dbReference type="InterPro" id="IPR004358">
    <property type="entry name" value="Sig_transdc_His_kin-like_C"/>
</dbReference>
<dbReference type="Pfam" id="PF02518">
    <property type="entry name" value="HATPase_c"/>
    <property type="match status" value="1"/>
</dbReference>
<gene>
    <name evidence="9" type="ORF">UFOPK2399_00022</name>
</gene>
<dbReference type="InterPro" id="IPR036890">
    <property type="entry name" value="HATPase_C_sf"/>
</dbReference>
<feature type="transmembrane region" description="Helical" evidence="7">
    <location>
        <begin position="15"/>
        <end position="40"/>
    </location>
</feature>
<feature type="transmembrane region" description="Helical" evidence="7">
    <location>
        <begin position="137"/>
        <end position="157"/>
    </location>
</feature>
<dbReference type="InterPro" id="IPR050736">
    <property type="entry name" value="Sensor_HK_Regulatory"/>
</dbReference>
<dbReference type="InterPro" id="IPR003661">
    <property type="entry name" value="HisK_dim/P_dom"/>
</dbReference>
<dbReference type="SUPFAM" id="SSF55874">
    <property type="entry name" value="ATPase domain of HSP90 chaperone/DNA topoisomerase II/histidine kinase"/>
    <property type="match status" value="1"/>
</dbReference>
<feature type="transmembrane region" description="Helical" evidence="7">
    <location>
        <begin position="111"/>
        <end position="130"/>
    </location>
</feature>
<evidence type="ECO:0000259" key="8">
    <source>
        <dbReference type="PROSITE" id="PS50109"/>
    </source>
</evidence>
<evidence type="ECO:0000256" key="2">
    <source>
        <dbReference type="ARBA" id="ARBA00012438"/>
    </source>
</evidence>
<sequence>MSATTTPVREVGRPVLFGLSVTTAAYLAASGVAIGTYFLLSGSVQQVAFEVIGSGAALAAIVGVSRADQGTRLPWAFIAFGLVCQVLGDWLDTWTELVDHREVLSPSLIDVVYISGYCAWIAGLLIGVYRMRVVRQLAALLDVLVFLVAFSTVQWMVVLESVRHQGYAFGETAVDMTYPSLDVILLVLVLQLTVRPTRHATRVRLLTVAVIAMVAADEFYFVAPTYSADSWVNALWLISYVFFGAVGLQPPTTMGADGAPSPAIRRIRVILLAAALMLTPVTLLGEFVFRHGHQHALAAAVGMTLVAGFVFARLWLLLRESEHQNRELRELDFLKDEFVASVSHELRTPLTSIAGYTELLEEDGGLVPATSGYGHLEVIRRSTNRLLGVVDDLLFAASVQRGSLVLSSAPVDLGEIVHLAVEAARPAADGKNIVIASRIESNVAIPADPDRLGQVVDNLVANAVKFTPAGGTVTVSVWKAAHAAFVEIVDTGPGIPNDELGRVFDRFYRSSGAVTSGISGTGLGLYIVQTIVEAHGGSVAATNSAVGGARFQVTLPRSAAE</sequence>
<dbReference type="GO" id="GO:0000155">
    <property type="term" value="F:phosphorelay sensor kinase activity"/>
    <property type="evidence" value="ECO:0007669"/>
    <property type="project" value="InterPro"/>
</dbReference>
<keyword evidence="6" id="KW-0902">Two-component regulatory system</keyword>
<dbReference type="CDD" id="cd00082">
    <property type="entry name" value="HisKA"/>
    <property type="match status" value="1"/>
</dbReference>
<dbReference type="SUPFAM" id="SSF47384">
    <property type="entry name" value="Homodimeric domain of signal transducing histidine kinase"/>
    <property type="match status" value="1"/>
</dbReference>
<feature type="domain" description="Histidine kinase" evidence="8">
    <location>
        <begin position="341"/>
        <end position="559"/>
    </location>
</feature>
<proteinExistence type="predicted"/>
<keyword evidence="5" id="KW-0418">Kinase</keyword>
<feature type="transmembrane region" description="Helical" evidence="7">
    <location>
        <begin position="206"/>
        <end position="224"/>
    </location>
</feature>
<dbReference type="InterPro" id="IPR036097">
    <property type="entry name" value="HisK_dim/P_sf"/>
</dbReference>
<feature type="transmembrane region" description="Helical" evidence="7">
    <location>
        <begin position="230"/>
        <end position="248"/>
    </location>
</feature>
<evidence type="ECO:0000256" key="1">
    <source>
        <dbReference type="ARBA" id="ARBA00000085"/>
    </source>
</evidence>
<dbReference type="InterPro" id="IPR003594">
    <property type="entry name" value="HATPase_dom"/>
</dbReference>
<evidence type="ECO:0000313" key="9">
    <source>
        <dbReference type="EMBL" id="CAB4682249.1"/>
    </source>
</evidence>
<organism evidence="9">
    <name type="scientific">freshwater metagenome</name>
    <dbReference type="NCBI Taxonomy" id="449393"/>
    <lineage>
        <taxon>unclassified sequences</taxon>
        <taxon>metagenomes</taxon>
        <taxon>ecological metagenomes</taxon>
    </lineage>
</organism>
<dbReference type="SMART" id="SM00388">
    <property type="entry name" value="HisKA"/>
    <property type="match status" value="1"/>
</dbReference>
<dbReference type="EMBL" id="CAEZXP010000001">
    <property type="protein sequence ID" value="CAB4682249.1"/>
    <property type="molecule type" value="Genomic_DNA"/>
</dbReference>
<dbReference type="PRINTS" id="PR00344">
    <property type="entry name" value="BCTRLSENSOR"/>
</dbReference>
<dbReference type="InterPro" id="IPR005467">
    <property type="entry name" value="His_kinase_dom"/>
</dbReference>
<dbReference type="PANTHER" id="PTHR43711:SF1">
    <property type="entry name" value="HISTIDINE KINASE 1"/>
    <property type="match status" value="1"/>
</dbReference>
<dbReference type="SMART" id="SM00387">
    <property type="entry name" value="HATPase_c"/>
    <property type="match status" value="1"/>
</dbReference>
<evidence type="ECO:0000256" key="3">
    <source>
        <dbReference type="ARBA" id="ARBA00022553"/>
    </source>
</evidence>
<protein>
    <recommendedName>
        <fullName evidence="2">histidine kinase</fullName>
        <ecNumber evidence="2">2.7.13.3</ecNumber>
    </recommendedName>
</protein>
<evidence type="ECO:0000256" key="4">
    <source>
        <dbReference type="ARBA" id="ARBA00022679"/>
    </source>
</evidence>
<evidence type="ECO:0000256" key="7">
    <source>
        <dbReference type="SAM" id="Phobius"/>
    </source>
</evidence>
<dbReference type="EC" id="2.7.13.3" evidence="2"/>
<dbReference type="CDD" id="cd00075">
    <property type="entry name" value="HATPase"/>
    <property type="match status" value="1"/>
</dbReference>
<keyword evidence="3" id="KW-0597">Phosphoprotein</keyword>
<dbReference type="Gene3D" id="1.10.287.130">
    <property type="match status" value="1"/>
</dbReference>
<reference evidence="9" key="1">
    <citation type="submission" date="2020-05" db="EMBL/GenBank/DDBJ databases">
        <authorList>
            <person name="Chiriac C."/>
            <person name="Salcher M."/>
            <person name="Ghai R."/>
            <person name="Kavagutti S V."/>
        </authorList>
    </citation>
    <scope>NUCLEOTIDE SEQUENCE</scope>
</reference>
<name>A0A6J6N822_9ZZZZ</name>
<keyword evidence="7" id="KW-0472">Membrane</keyword>
<dbReference type="PROSITE" id="PS50109">
    <property type="entry name" value="HIS_KIN"/>
    <property type="match status" value="1"/>
</dbReference>
<dbReference type="FunFam" id="3.30.565.10:FF:000006">
    <property type="entry name" value="Sensor histidine kinase WalK"/>
    <property type="match status" value="1"/>
</dbReference>
<keyword evidence="7" id="KW-0812">Transmembrane</keyword>
<comment type="catalytic activity">
    <reaction evidence="1">
        <text>ATP + protein L-histidine = ADP + protein N-phospho-L-histidine.</text>
        <dbReference type="EC" id="2.7.13.3"/>
    </reaction>
</comment>
<dbReference type="Pfam" id="PF00512">
    <property type="entry name" value="HisKA"/>
    <property type="match status" value="1"/>
</dbReference>
<feature type="transmembrane region" description="Helical" evidence="7">
    <location>
        <begin position="269"/>
        <end position="289"/>
    </location>
</feature>
<evidence type="ECO:0000256" key="5">
    <source>
        <dbReference type="ARBA" id="ARBA00022777"/>
    </source>
</evidence>
<dbReference type="AlphaFoldDB" id="A0A6J6N822"/>
<feature type="transmembrane region" description="Helical" evidence="7">
    <location>
        <begin position="73"/>
        <end position="91"/>
    </location>
</feature>
<feature type="transmembrane region" description="Helical" evidence="7">
    <location>
        <begin position="177"/>
        <end position="194"/>
    </location>
</feature>
<evidence type="ECO:0000256" key="6">
    <source>
        <dbReference type="ARBA" id="ARBA00023012"/>
    </source>
</evidence>
<accession>A0A6J6N822</accession>
<keyword evidence="4" id="KW-0808">Transferase</keyword>
<keyword evidence="7" id="KW-1133">Transmembrane helix</keyword>
<feature type="transmembrane region" description="Helical" evidence="7">
    <location>
        <begin position="46"/>
        <end position="64"/>
    </location>
</feature>